<evidence type="ECO:0000256" key="4">
    <source>
        <dbReference type="ARBA" id="ARBA00022989"/>
    </source>
</evidence>
<comment type="subcellular location">
    <subcellularLocation>
        <location evidence="1">Membrane</location>
        <topology evidence="1">Multi-pass membrane protein</topology>
    </subcellularLocation>
</comment>
<feature type="transmembrane region" description="Helical" evidence="6">
    <location>
        <begin position="63"/>
        <end position="82"/>
    </location>
</feature>
<feature type="transmembrane region" description="Helical" evidence="6">
    <location>
        <begin position="164"/>
        <end position="185"/>
    </location>
</feature>
<dbReference type="PANTHER" id="PTHR31123:SF4">
    <property type="entry name" value="PROTEIN ALCS"/>
    <property type="match status" value="1"/>
</dbReference>
<dbReference type="Pfam" id="PF01184">
    <property type="entry name" value="Gpr1_Fun34_YaaH"/>
    <property type="match status" value="1"/>
</dbReference>
<evidence type="ECO:0000313" key="8">
    <source>
        <dbReference type="Proteomes" id="UP000738349"/>
    </source>
</evidence>
<dbReference type="GO" id="GO:0015123">
    <property type="term" value="F:acetate transmembrane transporter activity"/>
    <property type="evidence" value="ECO:0007669"/>
    <property type="project" value="TreeGrafter"/>
</dbReference>
<sequence>MAKPNTFQNGHVDPELGHVDALETVRTAGSISMSPELFEKLYLSPPNAVKGDLRKTFGNPTPLALVGFLLSLMPLSCDLMGWRGAGLFGAATISVYFFMGGVLMLLSGIMEWIIGNSFPAIVFCSFGCFWLSFGGILNPSFAAFSSYAPADAKSPAEGMATRGFNASLGFWLVFMGLLAVVYLICALRTNMVFVFIFLSLIPAFGLLTGAFWVLAEDYTGNAARANTYFVAAGAILFCTCIAGWYMLVAIMVEIVDLPIQLPVGDLSGVIKGKSQR</sequence>
<evidence type="ECO:0000313" key="7">
    <source>
        <dbReference type="EMBL" id="KAH7133797.1"/>
    </source>
</evidence>
<evidence type="ECO:0000256" key="1">
    <source>
        <dbReference type="ARBA" id="ARBA00004141"/>
    </source>
</evidence>
<feature type="transmembrane region" description="Helical" evidence="6">
    <location>
        <begin position="88"/>
        <end position="106"/>
    </location>
</feature>
<feature type="transmembrane region" description="Helical" evidence="6">
    <location>
        <begin position="118"/>
        <end position="144"/>
    </location>
</feature>
<dbReference type="InterPro" id="IPR051633">
    <property type="entry name" value="AceTr"/>
</dbReference>
<evidence type="ECO:0000256" key="5">
    <source>
        <dbReference type="ARBA" id="ARBA00023136"/>
    </source>
</evidence>
<comment type="similarity">
    <text evidence="2">Belongs to the acetate uptake transporter (AceTr) (TC 2.A.96) family.</text>
</comment>
<name>A0A9P9EAY5_9HYPO</name>
<keyword evidence="5 6" id="KW-0472">Membrane</keyword>
<dbReference type="GO" id="GO:0005886">
    <property type="term" value="C:plasma membrane"/>
    <property type="evidence" value="ECO:0007669"/>
    <property type="project" value="TreeGrafter"/>
</dbReference>
<keyword evidence="3 6" id="KW-0812">Transmembrane</keyword>
<proteinExistence type="inferred from homology"/>
<keyword evidence="8" id="KW-1185">Reference proteome</keyword>
<dbReference type="InterPro" id="IPR000791">
    <property type="entry name" value="Gpr1/Fun34/SatP-like"/>
</dbReference>
<dbReference type="OrthoDB" id="3648309at2759"/>
<evidence type="ECO:0000256" key="3">
    <source>
        <dbReference type="ARBA" id="ARBA00022692"/>
    </source>
</evidence>
<reference evidence="7" key="1">
    <citation type="journal article" date="2021" name="Nat. Commun.">
        <title>Genetic determinants of endophytism in the Arabidopsis root mycobiome.</title>
        <authorList>
            <person name="Mesny F."/>
            <person name="Miyauchi S."/>
            <person name="Thiergart T."/>
            <person name="Pickel B."/>
            <person name="Atanasova L."/>
            <person name="Karlsson M."/>
            <person name="Huettel B."/>
            <person name="Barry K.W."/>
            <person name="Haridas S."/>
            <person name="Chen C."/>
            <person name="Bauer D."/>
            <person name="Andreopoulos W."/>
            <person name="Pangilinan J."/>
            <person name="LaButti K."/>
            <person name="Riley R."/>
            <person name="Lipzen A."/>
            <person name="Clum A."/>
            <person name="Drula E."/>
            <person name="Henrissat B."/>
            <person name="Kohler A."/>
            <person name="Grigoriev I.V."/>
            <person name="Martin F.M."/>
            <person name="Hacquard S."/>
        </authorList>
    </citation>
    <scope>NUCLEOTIDE SEQUENCE</scope>
    <source>
        <strain evidence="7">MPI-CAGE-AT-0147</strain>
    </source>
</reference>
<gene>
    <name evidence="7" type="ORF">EDB81DRAFT_659211</name>
</gene>
<feature type="transmembrane region" description="Helical" evidence="6">
    <location>
        <begin position="227"/>
        <end position="252"/>
    </location>
</feature>
<dbReference type="EMBL" id="JAGMUV010000015">
    <property type="protein sequence ID" value="KAH7133797.1"/>
    <property type="molecule type" value="Genomic_DNA"/>
</dbReference>
<comment type="caution">
    <text evidence="7">The sequence shown here is derived from an EMBL/GenBank/DDBJ whole genome shotgun (WGS) entry which is preliminary data.</text>
</comment>
<organism evidence="7 8">
    <name type="scientific">Dactylonectria macrodidyma</name>
    <dbReference type="NCBI Taxonomy" id="307937"/>
    <lineage>
        <taxon>Eukaryota</taxon>
        <taxon>Fungi</taxon>
        <taxon>Dikarya</taxon>
        <taxon>Ascomycota</taxon>
        <taxon>Pezizomycotina</taxon>
        <taxon>Sordariomycetes</taxon>
        <taxon>Hypocreomycetidae</taxon>
        <taxon>Hypocreales</taxon>
        <taxon>Nectriaceae</taxon>
        <taxon>Dactylonectria</taxon>
    </lineage>
</organism>
<dbReference type="AlphaFoldDB" id="A0A9P9EAY5"/>
<dbReference type="PANTHER" id="PTHR31123">
    <property type="entry name" value="ACCUMULATION OF DYADS PROTEIN 2-RELATED"/>
    <property type="match status" value="1"/>
</dbReference>
<evidence type="ECO:0000256" key="2">
    <source>
        <dbReference type="ARBA" id="ARBA00005587"/>
    </source>
</evidence>
<keyword evidence="4 6" id="KW-1133">Transmembrane helix</keyword>
<dbReference type="Proteomes" id="UP000738349">
    <property type="component" value="Unassembled WGS sequence"/>
</dbReference>
<evidence type="ECO:0000256" key="6">
    <source>
        <dbReference type="SAM" id="Phobius"/>
    </source>
</evidence>
<feature type="transmembrane region" description="Helical" evidence="6">
    <location>
        <begin position="192"/>
        <end position="215"/>
    </location>
</feature>
<accession>A0A9P9EAY5</accession>
<protein>
    <submittedName>
        <fullName evidence="7">GPR1/FUN34/yaaH family-domain-containing protein</fullName>
    </submittedName>
</protein>